<dbReference type="EC" id="2.7.8.26" evidence="5 19"/>
<protein>
    <recommendedName>
        <fullName evidence="6 19">Adenosylcobinamide-GDP ribazoletransferase</fullName>
        <ecNumber evidence="5 19">2.7.8.26</ecNumber>
    </recommendedName>
    <alternativeName>
        <fullName evidence="16 19">Cobalamin synthase</fullName>
    </alternativeName>
    <alternativeName>
        <fullName evidence="15 19">Cobalamin-5'-phosphate synthase</fullName>
    </alternativeName>
</protein>
<evidence type="ECO:0000256" key="14">
    <source>
        <dbReference type="ARBA" id="ARBA00025228"/>
    </source>
</evidence>
<evidence type="ECO:0000256" key="3">
    <source>
        <dbReference type="ARBA" id="ARBA00004663"/>
    </source>
</evidence>
<keyword evidence="7 19" id="KW-1003">Cell membrane</keyword>
<dbReference type="NCBIfam" id="TIGR00317">
    <property type="entry name" value="cobS"/>
    <property type="match status" value="1"/>
</dbReference>
<dbReference type="PANTHER" id="PTHR34148">
    <property type="entry name" value="ADENOSYLCOBINAMIDE-GDP RIBAZOLETRANSFERASE"/>
    <property type="match status" value="1"/>
</dbReference>
<evidence type="ECO:0000256" key="8">
    <source>
        <dbReference type="ARBA" id="ARBA00022573"/>
    </source>
</evidence>
<keyword evidence="11 19" id="KW-0460">Magnesium</keyword>
<evidence type="ECO:0000313" key="20">
    <source>
        <dbReference type="EMBL" id="MTH79652.1"/>
    </source>
</evidence>
<dbReference type="PANTHER" id="PTHR34148:SF1">
    <property type="entry name" value="ADENOSYLCOBINAMIDE-GDP RIBAZOLETRANSFERASE"/>
    <property type="match status" value="1"/>
</dbReference>
<dbReference type="Pfam" id="PF02654">
    <property type="entry name" value="CobS"/>
    <property type="match status" value="1"/>
</dbReference>
<feature type="transmembrane region" description="Helical" evidence="19">
    <location>
        <begin position="71"/>
        <end position="91"/>
    </location>
</feature>
<evidence type="ECO:0000256" key="11">
    <source>
        <dbReference type="ARBA" id="ARBA00022842"/>
    </source>
</evidence>
<comment type="catalytic activity">
    <reaction evidence="17 19">
        <text>alpha-ribazole + adenosylcob(III)inamide-GDP = adenosylcob(III)alamin + GMP + H(+)</text>
        <dbReference type="Rhea" id="RHEA:16049"/>
        <dbReference type="ChEBI" id="CHEBI:10329"/>
        <dbReference type="ChEBI" id="CHEBI:15378"/>
        <dbReference type="ChEBI" id="CHEBI:18408"/>
        <dbReference type="ChEBI" id="CHEBI:58115"/>
        <dbReference type="ChEBI" id="CHEBI:60487"/>
        <dbReference type="EC" id="2.7.8.26"/>
    </reaction>
</comment>
<dbReference type="HAMAP" id="MF_00719">
    <property type="entry name" value="CobS"/>
    <property type="match status" value="1"/>
</dbReference>
<dbReference type="EMBL" id="WMIE01000018">
    <property type="protein sequence ID" value="MTH79652.1"/>
    <property type="molecule type" value="Genomic_DNA"/>
</dbReference>
<sequence>MAWRPSPRLALVDRWAEAVTALVWLTRLPLGKFLPAQVPSLSKAAWAFPLVGLVLGGCASVALLIMHMLGLPAVVVAIVTTGSMILLTGGLHEDGLADYADGYGGANRERSLEIMRDSRIGSYGVLSLVLVTGLRIAALAALIESSVTIAACALMAAAVFSRVGMSVALALMPAARRDGLGQAAGRASRGQAAVALVIAAISVILLSIWANGIPHLWGIAAFFGGAAQVWLARGAQRRLGGQTGDVLGAIQQIGEATVLAFLSAKALGPAA</sequence>
<feature type="transmembrane region" description="Helical" evidence="19">
    <location>
        <begin position="192"/>
        <end position="210"/>
    </location>
</feature>
<evidence type="ECO:0000256" key="5">
    <source>
        <dbReference type="ARBA" id="ARBA00013200"/>
    </source>
</evidence>
<keyword evidence="9 19" id="KW-0808">Transferase</keyword>
<comment type="caution">
    <text evidence="20">The sequence shown here is derived from an EMBL/GenBank/DDBJ whole genome shotgun (WGS) entry which is preliminary data.</text>
</comment>
<evidence type="ECO:0000256" key="13">
    <source>
        <dbReference type="ARBA" id="ARBA00023136"/>
    </source>
</evidence>
<dbReference type="OrthoDB" id="9794626at2"/>
<dbReference type="GO" id="GO:0005886">
    <property type="term" value="C:plasma membrane"/>
    <property type="evidence" value="ECO:0007669"/>
    <property type="project" value="UniProtKB-SubCell"/>
</dbReference>
<dbReference type="GO" id="GO:0008818">
    <property type="term" value="F:cobalamin 5'-phosphate synthase activity"/>
    <property type="evidence" value="ECO:0007669"/>
    <property type="project" value="UniProtKB-UniRule"/>
</dbReference>
<comment type="cofactor">
    <cofactor evidence="1 19">
        <name>Mg(2+)</name>
        <dbReference type="ChEBI" id="CHEBI:18420"/>
    </cofactor>
</comment>
<reference evidence="20 21" key="1">
    <citation type="submission" date="2019-11" db="EMBL/GenBank/DDBJ databases">
        <authorList>
            <person name="Dong K."/>
        </authorList>
    </citation>
    <scope>NUCLEOTIDE SEQUENCE [LARGE SCALE GENOMIC DNA]</scope>
    <source>
        <strain evidence="20 21">NBRC 111993</strain>
    </source>
</reference>
<organism evidence="20 21">
    <name type="scientific">Paracoccus aestuariivivens</name>
    <dbReference type="NCBI Taxonomy" id="1820333"/>
    <lineage>
        <taxon>Bacteria</taxon>
        <taxon>Pseudomonadati</taxon>
        <taxon>Pseudomonadota</taxon>
        <taxon>Alphaproteobacteria</taxon>
        <taxon>Rhodobacterales</taxon>
        <taxon>Paracoccaceae</taxon>
        <taxon>Paracoccus</taxon>
    </lineage>
</organism>
<comment type="similarity">
    <text evidence="4 19">Belongs to the CobS family.</text>
</comment>
<feature type="transmembrane region" description="Helical" evidence="19">
    <location>
        <begin position="216"/>
        <end position="232"/>
    </location>
</feature>
<evidence type="ECO:0000256" key="4">
    <source>
        <dbReference type="ARBA" id="ARBA00010561"/>
    </source>
</evidence>
<evidence type="ECO:0000256" key="6">
    <source>
        <dbReference type="ARBA" id="ARBA00015850"/>
    </source>
</evidence>
<evidence type="ECO:0000256" key="10">
    <source>
        <dbReference type="ARBA" id="ARBA00022692"/>
    </source>
</evidence>
<keyword evidence="12 19" id="KW-1133">Transmembrane helix</keyword>
<accession>A0A6L6JBZ5</accession>
<keyword evidence="8 19" id="KW-0169">Cobalamin biosynthesis</keyword>
<dbReference type="GO" id="GO:0051073">
    <property type="term" value="F:adenosylcobinamide-GDP ribazoletransferase activity"/>
    <property type="evidence" value="ECO:0007669"/>
    <property type="project" value="UniProtKB-UniRule"/>
</dbReference>
<dbReference type="InterPro" id="IPR003805">
    <property type="entry name" value="CobS"/>
</dbReference>
<feature type="transmembrane region" description="Helical" evidence="19">
    <location>
        <begin position="46"/>
        <end position="65"/>
    </location>
</feature>
<dbReference type="AlphaFoldDB" id="A0A6L6JBZ5"/>
<evidence type="ECO:0000256" key="1">
    <source>
        <dbReference type="ARBA" id="ARBA00001946"/>
    </source>
</evidence>
<evidence type="ECO:0000256" key="12">
    <source>
        <dbReference type="ARBA" id="ARBA00022989"/>
    </source>
</evidence>
<evidence type="ECO:0000256" key="18">
    <source>
        <dbReference type="ARBA" id="ARBA00049504"/>
    </source>
</evidence>
<evidence type="ECO:0000256" key="19">
    <source>
        <dbReference type="HAMAP-Rule" id="MF_00719"/>
    </source>
</evidence>
<comment type="catalytic activity">
    <reaction evidence="18 19">
        <text>alpha-ribazole 5'-phosphate + adenosylcob(III)inamide-GDP = adenosylcob(III)alamin 5'-phosphate + GMP + H(+)</text>
        <dbReference type="Rhea" id="RHEA:23560"/>
        <dbReference type="ChEBI" id="CHEBI:15378"/>
        <dbReference type="ChEBI" id="CHEBI:57918"/>
        <dbReference type="ChEBI" id="CHEBI:58115"/>
        <dbReference type="ChEBI" id="CHEBI:60487"/>
        <dbReference type="ChEBI" id="CHEBI:60493"/>
        <dbReference type="EC" id="2.7.8.26"/>
    </reaction>
</comment>
<dbReference type="GO" id="GO:0009236">
    <property type="term" value="P:cobalamin biosynthetic process"/>
    <property type="evidence" value="ECO:0007669"/>
    <property type="project" value="UniProtKB-UniRule"/>
</dbReference>
<feature type="transmembrane region" description="Helical" evidence="19">
    <location>
        <begin position="148"/>
        <end position="171"/>
    </location>
</feature>
<dbReference type="UniPathway" id="UPA00148">
    <property type="reaction ID" value="UER00238"/>
</dbReference>
<evidence type="ECO:0000256" key="16">
    <source>
        <dbReference type="ARBA" id="ARBA00032853"/>
    </source>
</evidence>
<evidence type="ECO:0000256" key="17">
    <source>
        <dbReference type="ARBA" id="ARBA00048623"/>
    </source>
</evidence>
<feature type="transmembrane region" description="Helical" evidence="19">
    <location>
        <begin position="120"/>
        <end position="142"/>
    </location>
</feature>
<evidence type="ECO:0000256" key="7">
    <source>
        <dbReference type="ARBA" id="ARBA00022475"/>
    </source>
</evidence>
<gene>
    <name evidence="19 20" type="primary">cobS</name>
    <name evidence="20" type="ORF">GL286_18220</name>
</gene>
<dbReference type="Proteomes" id="UP000478183">
    <property type="component" value="Unassembled WGS sequence"/>
</dbReference>
<evidence type="ECO:0000256" key="9">
    <source>
        <dbReference type="ARBA" id="ARBA00022679"/>
    </source>
</evidence>
<comment type="subcellular location">
    <subcellularLocation>
        <location evidence="2 19">Cell membrane</location>
        <topology evidence="2 19">Multi-pass membrane protein</topology>
    </subcellularLocation>
</comment>
<proteinExistence type="inferred from homology"/>
<comment type="pathway">
    <text evidence="3 19">Cofactor biosynthesis; adenosylcobalamin biosynthesis; adenosylcobalamin from cob(II)yrinate a,c-diamide: step 7/7.</text>
</comment>
<evidence type="ECO:0000256" key="2">
    <source>
        <dbReference type="ARBA" id="ARBA00004651"/>
    </source>
</evidence>
<keyword evidence="10 19" id="KW-0812">Transmembrane</keyword>
<comment type="function">
    <text evidence="14 19">Joins adenosylcobinamide-GDP and alpha-ribazole to generate adenosylcobalamin (Ado-cobalamin). Also synthesizes adenosylcobalamin 5'-phosphate from adenosylcobinamide-GDP and alpha-ribazole 5'-phosphate.</text>
</comment>
<evidence type="ECO:0000313" key="21">
    <source>
        <dbReference type="Proteomes" id="UP000478183"/>
    </source>
</evidence>
<evidence type="ECO:0000256" key="15">
    <source>
        <dbReference type="ARBA" id="ARBA00032605"/>
    </source>
</evidence>
<keyword evidence="13 19" id="KW-0472">Membrane</keyword>
<name>A0A6L6JBZ5_9RHOB</name>
<keyword evidence="21" id="KW-1185">Reference proteome</keyword>